<protein>
    <submittedName>
        <fullName evidence="1">Auxin-induced protein</fullName>
    </submittedName>
</protein>
<sequence length="43" mass="5128">MISHVTQYFFLSVTTTRLFNLGCGYLKKLHIIHKRYDNLLTQL</sequence>
<proteinExistence type="predicted"/>
<dbReference type="AlphaFoldDB" id="A0A2P2JY27"/>
<dbReference type="EMBL" id="GGEC01017891">
    <property type="protein sequence ID" value="MBW98374.1"/>
    <property type="molecule type" value="Transcribed_RNA"/>
</dbReference>
<accession>A0A2P2JY27</accession>
<reference evidence="1" key="1">
    <citation type="submission" date="2018-02" db="EMBL/GenBank/DDBJ databases">
        <title>Rhizophora mucronata_Transcriptome.</title>
        <authorList>
            <person name="Meera S.P."/>
            <person name="Sreeshan A."/>
            <person name="Augustine A."/>
        </authorList>
    </citation>
    <scope>NUCLEOTIDE SEQUENCE</scope>
    <source>
        <tissue evidence="1">Leaf</tissue>
    </source>
</reference>
<name>A0A2P2JY27_RHIMU</name>
<organism evidence="1">
    <name type="scientific">Rhizophora mucronata</name>
    <name type="common">Asiatic mangrove</name>
    <dbReference type="NCBI Taxonomy" id="61149"/>
    <lineage>
        <taxon>Eukaryota</taxon>
        <taxon>Viridiplantae</taxon>
        <taxon>Streptophyta</taxon>
        <taxon>Embryophyta</taxon>
        <taxon>Tracheophyta</taxon>
        <taxon>Spermatophyta</taxon>
        <taxon>Magnoliopsida</taxon>
        <taxon>eudicotyledons</taxon>
        <taxon>Gunneridae</taxon>
        <taxon>Pentapetalae</taxon>
        <taxon>rosids</taxon>
        <taxon>fabids</taxon>
        <taxon>Malpighiales</taxon>
        <taxon>Rhizophoraceae</taxon>
        <taxon>Rhizophora</taxon>
    </lineage>
</organism>
<evidence type="ECO:0000313" key="1">
    <source>
        <dbReference type="EMBL" id="MBW98374.1"/>
    </source>
</evidence>